<feature type="compositionally biased region" description="Basic and acidic residues" evidence="1">
    <location>
        <begin position="184"/>
        <end position="202"/>
    </location>
</feature>
<dbReference type="Proteomes" id="UP000800235">
    <property type="component" value="Unassembled WGS sequence"/>
</dbReference>
<reference evidence="2" key="1">
    <citation type="journal article" date="2020" name="Stud. Mycol.">
        <title>101 Dothideomycetes genomes: a test case for predicting lifestyles and emergence of pathogens.</title>
        <authorList>
            <person name="Haridas S."/>
            <person name="Albert R."/>
            <person name="Binder M."/>
            <person name="Bloem J."/>
            <person name="Labutti K."/>
            <person name="Salamov A."/>
            <person name="Andreopoulos B."/>
            <person name="Baker S."/>
            <person name="Barry K."/>
            <person name="Bills G."/>
            <person name="Bluhm B."/>
            <person name="Cannon C."/>
            <person name="Castanera R."/>
            <person name="Culley D."/>
            <person name="Daum C."/>
            <person name="Ezra D."/>
            <person name="Gonzalez J."/>
            <person name="Henrissat B."/>
            <person name="Kuo A."/>
            <person name="Liang C."/>
            <person name="Lipzen A."/>
            <person name="Lutzoni F."/>
            <person name="Magnuson J."/>
            <person name="Mondo S."/>
            <person name="Nolan M."/>
            <person name="Ohm R."/>
            <person name="Pangilinan J."/>
            <person name="Park H.-J."/>
            <person name="Ramirez L."/>
            <person name="Alfaro M."/>
            <person name="Sun H."/>
            <person name="Tritt A."/>
            <person name="Yoshinaga Y."/>
            <person name="Zwiers L.-H."/>
            <person name="Turgeon B."/>
            <person name="Goodwin S."/>
            <person name="Spatafora J."/>
            <person name="Crous P."/>
            <person name="Grigoriev I."/>
        </authorList>
    </citation>
    <scope>NUCLEOTIDE SEQUENCE</scope>
    <source>
        <strain evidence="2">CBS 130266</strain>
    </source>
</reference>
<accession>A0A9P4NI14</accession>
<sequence>MRFLKYAIKNRILIAVYPPYSTHSLQPLDLVLFAPLASFYSTQLNLWQMATGGLAKMLKKEFYGLFRRAFESAFTEKNIISVVLSRIRTTVKRPSTGTSKSSASSIFDPQNAQKLRQLIKRVNNNQPSRDVKALANAFVTLTTNNVYLAARVEGLTKVEDTAKRRQIKGKAVLPAVLLQPNKAQEQEKVRKAEEKREKQQKKEDLAIMVAQRKSYKEQDRRVKKQATEEAKTQKEVDKQLKINLILATPKLKSRSKPSKPPKKVVVVVEDDNIHEEQV</sequence>
<evidence type="ECO:0008006" key="4">
    <source>
        <dbReference type="Google" id="ProtNLM"/>
    </source>
</evidence>
<name>A0A9P4NI14_9PEZI</name>
<dbReference type="EMBL" id="MU007091">
    <property type="protein sequence ID" value="KAF2422396.1"/>
    <property type="molecule type" value="Genomic_DNA"/>
</dbReference>
<gene>
    <name evidence="2" type="ORF">EJ08DRAFT_682711</name>
</gene>
<keyword evidence="3" id="KW-1185">Reference proteome</keyword>
<dbReference type="AlphaFoldDB" id="A0A9P4NI14"/>
<protein>
    <recommendedName>
        <fullName evidence="4">DDE-1 domain-containing protein</fullName>
    </recommendedName>
</protein>
<evidence type="ECO:0000256" key="1">
    <source>
        <dbReference type="SAM" id="MobiDB-lite"/>
    </source>
</evidence>
<evidence type="ECO:0000313" key="3">
    <source>
        <dbReference type="Proteomes" id="UP000800235"/>
    </source>
</evidence>
<comment type="caution">
    <text evidence="2">The sequence shown here is derived from an EMBL/GenBank/DDBJ whole genome shotgun (WGS) entry which is preliminary data.</text>
</comment>
<evidence type="ECO:0000313" key="2">
    <source>
        <dbReference type="EMBL" id="KAF2422396.1"/>
    </source>
</evidence>
<proteinExistence type="predicted"/>
<feature type="region of interest" description="Disordered" evidence="1">
    <location>
        <begin position="183"/>
        <end position="202"/>
    </location>
</feature>
<organism evidence="2 3">
    <name type="scientific">Tothia fuscella</name>
    <dbReference type="NCBI Taxonomy" id="1048955"/>
    <lineage>
        <taxon>Eukaryota</taxon>
        <taxon>Fungi</taxon>
        <taxon>Dikarya</taxon>
        <taxon>Ascomycota</taxon>
        <taxon>Pezizomycotina</taxon>
        <taxon>Dothideomycetes</taxon>
        <taxon>Pleosporomycetidae</taxon>
        <taxon>Venturiales</taxon>
        <taxon>Cylindrosympodiaceae</taxon>
        <taxon>Tothia</taxon>
    </lineage>
</organism>
<dbReference type="OrthoDB" id="3695345at2759"/>